<dbReference type="HOGENOM" id="CLU_153704_0_0_5"/>
<sequence length="129" mass="14705">MPPEKLNHIGREETEMSSLLPPLHDGHAPIYLHHAFQDAVDAYEDWALETAEPSVQINGKVTRISVVFRRLWNCTDMVPRHTLEALKAIVPTGIIHAEHWKETPTFAEAARIMRVALERRKARLLPVVC</sequence>
<comment type="caution">
    <text evidence="1">The sequence shown here is derived from an EMBL/GenBank/DDBJ whole genome shotgun (WGS) entry which is preliminary data.</text>
</comment>
<organism evidence="1 2">
    <name type="scientific">Brucella intermedia LMG 3301</name>
    <dbReference type="NCBI Taxonomy" id="641118"/>
    <lineage>
        <taxon>Bacteria</taxon>
        <taxon>Pseudomonadati</taxon>
        <taxon>Pseudomonadota</taxon>
        <taxon>Alphaproteobacteria</taxon>
        <taxon>Hyphomicrobiales</taxon>
        <taxon>Brucellaceae</taxon>
        <taxon>Brucella/Ochrobactrum group</taxon>
        <taxon>Brucella</taxon>
    </lineage>
</organism>
<name>C4WNL8_9HYPH</name>
<dbReference type="Proteomes" id="UP000004386">
    <property type="component" value="Unassembled WGS sequence"/>
</dbReference>
<reference evidence="1 2" key="1">
    <citation type="submission" date="2009-05" db="EMBL/GenBank/DDBJ databases">
        <authorList>
            <person name="Setubal J.C."/>
            <person name="Boyle S."/>
            <person name="Crasta O.R."/>
            <person name="Gillespie J.J."/>
            <person name="Kenyon R.W."/>
            <person name="Lu J."/>
            <person name="Mane S."/>
            <person name="Nagrani S."/>
            <person name="Shallom J.M."/>
            <person name="Shallom S."/>
            <person name="Shukla M."/>
            <person name="Snyder E.E."/>
            <person name="Sobral B.W."/>
            <person name="Wattam A.R."/>
            <person name="Will R."/>
            <person name="Williams K."/>
            <person name="Yoo H."/>
            <person name="Munk C."/>
            <person name="Tapia R."/>
            <person name="Green L."/>
            <person name="Rogers Y."/>
            <person name="Detter J.C."/>
            <person name="Bruce D."/>
            <person name="Brettin T.S."/>
            <person name="Tsolis R."/>
        </authorList>
    </citation>
    <scope>NUCLEOTIDE SEQUENCE [LARGE SCALE GENOMIC DNA]</scope>
    <source>
        <strain evidence="1 2">LMG 3301</strain>
    </source>
</reference>
<dbReference type="AlphaFoldDB" id="C4WNL8"/>
<proteinExistence type="predicted"/>
<gene>
    <name evidence="1" type="ORF">OINT_2001171</name>
</gene>
<accession>C4WNL8</accession>
<evidence type="ECO:0000313" key="1">
    <source>
        <dbReference type="EMBL" id="EEQ93973.1"/>
    </source>
</evidence>
<evidence type="ECO:0000313" key="2">
    <source>
        <dbReference type="Proteomes" id="UP000004386"/>
    </source>
</evidence>
<protein>
    <submittedName>
        <fullName evidence="1">Uncharacterized protein</fullName>
    </submittedName>
</protein>
<dbReference type="EMBL" id="ACQA01000002">
    <property type="protein sequence ID" value="EEQ93973.1"/>
    <property type="molecule type" value="Genomic_DNA"/>
</dbReference>